<dbReference type="AlphaFoldDB" id="A0A6N9TF70"/>
<keyword evidence="14" id="KW-1185">Reference proteome</keyword>
<proteinExistence type="inferred from homology"/>
<evidence type="ECO:0000256" key="3">
    <source>
        <dbReference type="ARBA" id="ARBA00008741"/>
    </source>
</evidence>
<dbReference type="PANTHER" id="PTHR37531">
    <property type="entry name" value="HEME EXPORTER PROTEIN D"/>
    <property type="match status" value="1"/>
</dbReference>
<evidence type="ECO:0000256" key="1">
    <source>
        <dbReference type="ARBA" id="ARBA00002442"/>
    </source>
</evidence>
<dbReference type="PANTHER" id="PTHR37531:SF1">
    <property type="entry name" value="HEME EXPORTER PROTEIN D"/>
    <property type="match status" value="1"/>
</dbReference>
<comment type="caution">
    <text evidence="13">The sequence shown here is derived from an EMBL/GenBank/DDBJ whole genome shotgun (WGS) entry which is preliminary data.</text>
</comment>
<evidence type="ECO:0000313" key="13">
    <source>
        <dbReference type="EMBL" id="NDW14576.1"/>
    </source>
</evidence>
<evidence type="ECO:0000313" key="14">
    <source>
        <dbReference type="Proteomes" id="UP000471381"/>
    </source>
</evidence>
<gene>
    <name evidence="13" type="primary">ccmD</name>
    <name evidence="13" type="ORF">GTQ48_03395</name>
</gene>
<evidence type="ECO:0000256" key="10">
    <source>
        <dbReference type="ARBA" id="ARBA00022989"/>
    </source>
</evidence>
<dbReference type="Pfam" id="PF04995">
    <property type="entry name" value="CcmD"/>
    <property type="match status" value="1"/>
</dbReference>
<reference evidence="13 14" key="1">
    <citation type="submission" date="2020-01" db="EMBL/GenBank/DDBJ databases">
        <title>Genomes of bacteria type strains.</title>
        <authorList>
            <person name="Chen J."/>
            <person name="Zhu S."/>
            <person name="Yang J."/>
        </authorList>
    </citation>
    <scope>NUCLEOTIDE SEQUENCE [LARGE SCALE GENOMIC DNA]</scope>
    <source>
        <strain evidence="13 14">LMG 24078</strain>
    </source>
</reference>
<keyword evidence="6 12" id="KW-1003">Cell membrane</keyword>
<feature type="transmembrane region" description="Helical" evidence="12">
    <location>
        <begin position="15"/>
        <end position="35"/>
    </location>
</feature>
<evidence type="ECO:0000256" key="9">
    <source>
        <dbReference type="ARBA" id="ARBA00022748"/>
    </source>
</evidence>
<evidence type="ECO:0000256" key="2">
    <source>
        <dbReference type="ARBA" id="ARBA00004377"/>
    </source>
</evidence>
<keyword evidence="11 12" id="KW-0472">Membrane</keyword>
<accession>A0A6N9TF70</accession>
<dbReference type="Proteomes" id="UP000471381">
    <property type="component" value="Unassembled WGS sequence"/>
</dbReference>
<keyword evidence="8 12" id="KW-0812">Transmembrane</keyword>
<dbReference type="GO" id="GO:0017004">
    <property type="term" value="P:cytochrome complex assembly"/>
    <property type="evidence" value="ECO:0007669"/>
    <property type="project" value="UniProtKB-KW"/>
</dbReference>
<evidence type="ECO:0000256" key="12">
    <source>
        <dbReference type="RuleBase" id="RU363101"/>
    </source>
</evidence>
<evidence type="ECO:0000256" key="11">
    <source>
        <dbReference type="ARBA" id="ARBA00023136"/>
    </source>
</evidence>
<comment type="function">
    <text evidence="1 12">Required for the export of heme to the periplasm for the biogenesis of c-type cytochromes.</text>
</comment>
<comment type="subcellular location">
    <subcellularLocation>
        <location evidence="2 12">Cell inner membrane</location>
        <topology evidence="2 12">Single-pass membrane protein</topology>
    </subcellularLocation>
</comment>
<dbReference type="GO" id="GO:0005886">
    <property type="term" value="C:plasma membrane"/>
    <property type="evidence" value="ECO:0007669"/>
    <property type="project" value="UniProtKB-SubCell"/>
</dbReference>
<evidence type="ECO:0000256" key="5">
    <source>
        <dbReference type="ARBA" id="ARBA00022448"/>
    </source>
</evidence>
<evidence type="ECO:0000256" key="4">
    <source>
        <dbReference type="ARBA" id="ARBA00016461"/>
    </source>
</evidence>
<sequence>MQFESLTDFFAMGGYAFYVWISFFVTFGSMAIIAIQSYVKQKALLSTTLKEQERRARIKRAQQSV</sequence>
<keyword evidence="10 12" id="KW-1133">Transmembrane helix</keyword>
<evidence type="ECO:0000256" key="6">
    <source>
        <dbReference type="ARBA" id="ARBA00022475"/>
    </source>
</evidence>
<keyword evidence="5 12" id="KW-0813">Transport</keyword>
<organism evidence="13 14">
    <name type="scientific">Alteromonas genovensis</name>
    <dbReference type="NCBI Taxonomy" id="471225"/>
    <lineage>
        <taxon>Bacteria</taxon>
        <taxon>Pseudomonadati</taxon>
        <taxon>Pseudomonadota</taxon>
        <taxon>Gammaproteobacteria</taxon>
        <taxon>Alteromonadales</taxon>
        <taxon>Alteromonadaceae</taxon>
        <taxon>Alteromonas/Salinimonas group</taxon>
        <taxon>Alteromonas</taxon>
    </lineage>
</organism>
<keyword evidence="9 12" id="KW-0201">Cytochrome c-type biogenesis</keyword>
<dbReference type="NCBIfam" id="TIGR03141">
    <property type="entry name" value="cytochro_ccmD"/>
    <property type="match status" value="1"/>
</dbReference>
<dbReference type="GO" id="GO:1903607">
    <property type="term" value="P:cytochrome c biosynthetic process"/>
    <property type="evidence" value="ECO:0007669"/>
    <property type="project" value="TreeGrafter"/>
</dbReference>
<dbReference type="InterPro" id="IPR007078">
    <property type="entry name" value="Haem_export_protD_CcmD"/>
</dbReference>
<evidence type="ECO:0000256" key="7">
    <source>
        <dbReference type="ARBA" id="ARBA00022519"/>
    </source>
</evidence>
<evidence type="ECO:0000256" key="8">
    <source>
        <dbReference type="ARBA" id="ARBA00022692"/>
    </source>
</evidence>
<name>A0A6N9TF70_9ALTE</name>
<dbReference type="GO" id="GO:0015886">
    <property type="term" value="P:heme transport"/>
    <property type="evidence" value="ECO:0007669"/>
    <property type="project" value="InterPro"/>
</dbReference>
<dbReference type="EMBL" id="JAAAWO010000002">
    <property type="protein sequence ID" value="NDW14576.1"/>
    <property type="molecule type" value="Genomic_DNA"/>
</dbReference>
<protein>
    <recommendedName>
        <fullName evidence="4 12">Heme exporter protein D</fullName>
    </recommendedName>
</protein>
<keyword evidence="7 12" id="KW-0997">Cell inner membrane</keyword>
<dbReference type="RefSeq" id="WP_163105177.1">
    <property type="nucleotide sequence ID" value="NZ_JAAAWO010000002.1"/>
</dbReference>
<comment type="similarity">
    <text evidence="3 12">Belongs to the CcmD/CycX/HelD family.</text>
</comment>
<dbReference type="InterPro" id="IPR052075">
    <property type="entry name" value="Heme_exporter_D"/>
</dbReference>